<dbReference type="InterPro" id="IPR003594">
    <property type="entry name" value="HATPase_dom"/>
</dbReference>
<keyword evidence="4" id="KW-0597">Phosphoprotein</keyword>
<keyword evidence="9" id="KW-0902">Two-component regulatory system</keyword>
<dbReference type="CDD" id="cd00075">
    <property type="entry name" value="HATPase"/>
    <property type="match status" value="1"/>
</dbReference>
<keyword evidence="8 11" id="KW-1133">Transmembrane helix</keyword>
<evidence type="ECO:0000256" key="10">
    <source>
        <dbReference type="ARBA" id="ARBA00023136"/>
    </source>
</evidence>
<dbReference type="SUPFAM" id="SSF47384">
    <property type="entry name" value="Homodimeric domain of signal transducing histidine kinase"/>
    <property type="match status" value="1"/>
</dbReference>
<evidence type="ECO:0000313" key="13">
    <source>
        <dbReference type="EMBL" id="RIJ28373.1"/>
    </source>
</evidence>
<feature type="transmembrane region" description="Helical" evidence="11">
    <location>
        <begin position="30"/>
        <end position="50"/>
    </location>
</feature>
<keyword evidence="6 11" id="KW-0812">Transmembrane</keyword>
<dbReference type="AlphaFoldDB" id="A0A399RCF0"/>
<keyword evidence="10 11" id="KW-0472">Membrane</keyword>
<dbReference type="PANTHER" id="PTHR45436">
    <property type="entry name" value="SENSOR HISTIDINE KINASE YKOH"/>
    <property type="match status" value="1"/>
</dbReference>
<dbReference type="SMART" id="SM00387">
    <property type="entry name" value="HATPase_c"/>
    <property type="match status" value="1"/>
</dbReference>
<keyword evidence="5" id="KW-0808">Transferase</keyword>
<evidence type="ECO:0000256" key="6">
    <source>
        <dbReference type="ARBA" id="ARBA00022692"/>
    </source>
</evidence>
<name>A0A399RCF0_9PROT</name>
<dbReference type="GO" id="GO:0000155">
    <property type="term" value="F:phosphorelay sensor kinase activity"/>
    <property type="evidence" value="ECO:0007669"/>
    <property type="project" value="InterPro"/>
</dbReference>
<evidence type="ECO:0000256" key="9">
    <source>
        <dbReference type="ARBA" id="ARBA00023012"/>
    </source>
</evidence>
<dbReference type="PROSITE" id="PS50109">
    <property type="entry name" value="HIS_KIN"/>
    <property type="match status" value="1"/>
</dbReference>
<evidence type="ECO:0000256" key="5">
    <source>
        <dbReference type="ARBA" id="ARBA00022679"/>
    </source>
</evidence>
<gene>
    <name evidence="13" type="ORF">D1223_13355</name>
</gene>
<dbReference type="InterPro" id="IPR003661">
    <property type="entry name" value="HisK_dim/P_dom"/>
</dbReference>
<feature type="transmembrane region" description="Helical" evidence="11">
    <location>
        <begin position="70"/>
        <end position="93"/>
    </location>
</feature>
<keyword evidence="14" id="KW-1185">Reference proteome</keyword>
<evidence type="ECO:0000256" key="11">
    <source>
        <dbReference type="SAM" id="Phobius"/>
    </source>
</evidence>
<evidence type="ECO:0000256" key="8">
    <source>
        <dbReference type="ARBA" id="ARBA00022989"/>
    </source>
</evidence>
<dbReference type="EMBL" id="QWFX01000013">
    <property type="protein sequence ID" value="RIJ28373.1"/>
    <property type="molecule type" value="Genomic_DNA"/>
</dbReference>
<dbReference type="InterPro" id="IPR005467">
    <property type="entry name" value="His_kinase_dom"/>
</dbReference>
<protein>
    <recommendedName>
        <fullName evidence="3">histidine kinase</fullName>
        <ecNumber evidence="3">2.7.13.3</ecNumber>
    </recommendedName>
</protein>
<feature type="domain" description="Histidine kinase" evidence="12">
    <location>
        <begin position="155"/>
        <end position="354"/>
    </location>
</feature>
<dbReference type="Proteomes" id="UP000266385">
    <property type="component" value="Unassembled WGS sequence"/>
</dbReference>
<dbReference type="InterPro" id="IPR036890">
    <property type="entry name" value="HATPase_C_sf"/>
</dbReference>
<dbReference type="GO" id="GO:0005886">
    <property type="term" value="C:plasma membrane"/>
    <property type="evidence" value="ECO:0007669"/>
    <property type="project" value="TreeGrafter"/>
</dbReference>
<dbReference type="InterPro" id="IPR050428">
    <property type="entry name" value="TCS_sensor_his_kinase"/>
</dbReference>
<evidence type="ECO:0000313" key="14">
    <source>
        <dbReference type="Proteomes" id="UP000266385"/>
    </source>
</evidence>
<evidence type="ECO:0000259" key="12">
    <source>
        <dbReference type="PROSITE" id="PS50109"/>
    </source>
</evidence>
<comment type="catalytic activity">
    <reaction evidence="1">
        <text>ATP + protein L-histidine = ADP + protein N-phospho-L-histidine.</text>
        <dbReference type="EC" id="2.7.13.3"/>
    </reaction>
</comment>
<reference evidence="13 14" key="1">
    <citation type="submission" date="2018-08" db="EMBL/GenBank/DDBJ databases">
        <title>Henriciella mobilis sp. nov., isolated from seawater.</title>
        <authorList>
            <person name="Cheng H."/>
            <person name="Wu Y.-H."/>
            <person name="Xu X.-W."/>
            <person name="Guo L.-L."/>
        </authorList>
    </citation>
    <scope>NUCLEOTIDE SEQUENCE [LARGE SCALE GENOMIC DNA]</scope>
    <source>
        <strain evidence="13 14">JN25</strain>
    </source>
</reference>
<dbReference type="PANTHER" id="PTHR45436:SF15">
    <property type="entry name" value="SENSOR HISTIDINE KINASE CUSS"/>
    <property type="match status" value="1"/>
</dbReference>
<evidence type="ECO:0000256" key="7">
    <source>
        <dbReference type="ARBA" id="ARBA00022777"/>
    </source>
</evidence>
<evidence type="ECO:0000256" key="3">
    <source>
        <dbReference type="ARBA" id="ARBA00012438"/>
    </source>
</evidence>
<comment type="caution">
    <text evidence="13">The sequence shown here is derived from an EMBL/GenBank/DDBJ whole genome shotgun (WGS) entry which is preliminary data.</text>
</comment>
<evidence type="ECO:0000256" key="4">
    <source>
        <dbReference type="ARBA" id="ARBA00022553"/>
    </source>
</evidence>
<comment type="subcellular location">
    <subcellularLocation>
        <location evidence="2">Membrane</location>
        <topology evidence="2">Multi-pass membrane protein</topology>
    </subcellularLocation>
</comment>
<dbReference type="SUPFAM" id="SSF55874">
    <property type="entry name" value="ATPase domain of HSP90 chaperone/DNA topoisomerase II/histidine kinase"/>
    <property type="match status" value="1"/>
</dbReference>
<sequence>MRRRHAAYCARCRLLSRDGKNLMQSIRSRLLAGLAISGLIGGSVLVLLVTQQYGLLTGHHLSTTQTLHEIFDHVVLPVGVFLTLFGIGAFLVVRDLERKLRATARQVSLAAGSLQAYQAPVENLPTELRPYVTAVNDLILQLSRHAERQEAFAADAAHELKTPLALLALELDKLPEHDTRRLQEYLTALSDMIDQLLLLARSNVTEIAKDSRMIDPVDLGRRIVEDMAPAAIGSGRSLSFETHDPSSFPGLEEAVGAAVRTLVTNALRATPEGGNVSVIAGPGACITVSDGGSGLDAATLKKLKARGVRADIAPGGAAGLGLAIADRIAESHGGELQTCLPETTGLKLIFPEHPGRTMPAAAE</sequence>
<evidence type="ECO:0000256" key="2">
    <source>
        <dbReference type="ARBA" id="ARBA00004141"/>
    </source>
</evidence>
<dbReference type="EC" id="2.7.13.3" evidence="3"/>
<dbReference type="CDD" id="cd00082">
    <property type="entry name" value="HisKA"/>
    <property type="match status" value="1"/>
</dbReference>
<dbReference type="Gene3D" id="3.30.565.10">
    <property type="entry name" value="Histidine kinase-like ATPase, C-terminal domain"/>
    <property type="match status" value="1"/>
</dbReference>
<dbReference type="InterPro" id="IPR036097">
    <property type="entry name" value="HisK_dim/P_sf"/>
</dbReference>
<accession>A0A399RCF0</accession>
<dbReference type="Gene3D" id="1.10.287.130">
    <property type="match status" value="1"/>
</dbReference>
<evidence type="ECO:0000256" key="1">
    <source>
        <dbReference type="ARBA" id="ARBA00000085"/>
    </source>
</evidence>
<proteinExistence type="predicted"/>
<keyword evidence="7 13" id="KW-0418">Kinase</keyword>
<organism evidence="13 14">
    <name type="scientific">Henriciella mobilis</name>
    <dbReference type="NCBI Taxonomy" id="2305467"/>
    <lineage>
        <taxon>Bacteria</taxon>
        <taxon>Pseudomonadati</taxon>
        <taxon>Pseudomonadota</taxon>
        <taxon>Alphaproteobacteria</taxon>
        <taxon>Hyphomonadales</taxon>
        <taxon>Hyphomonadaceae</taxon>
        <taxon>Henriciella</taxon>
    </lineage>
</organism>
<dbReference type="Pfam" id="PF02518">
    <property type="entry name" value="HATPase_c"/>
    <property type="match status" value="1"/>
</dbReference>
<dbReference type="SMART" id="SM00388">
    <property type="entry name" value="HisKA"/>
    <property type="match status" value="1"/>
</dbReference>